<organism evidence="2 3">
    <name type="scientific">Tilletiaria anomala (strain ATCC 24038 / CBS 436.72 / UBC 951)</name>
    <dbReference type="NCBI Taxonomy" id="1037660"/>
    <lineage>
        <taxon>Eukaryota</taxon>
        <taxon>Fungi</taxon>
        <taxon>Dikarya</taxon>
        <taxon>Basidiomycota</taxon>
        <taxon>Ustilaginomycotina</taxon>
        <taxon>Exobasidiomycetes</taxon>
        <taxon>Georgefischeriales</taxon>
        <taxon>Tilletiariaceae</taxon>
        <taxon>Tilletiaria</taxon>
    </lineage>
</organism>
<keyword evidence="3" id="KW-1185">Reference proteome</keyword>
<dbReference type="GeneID" id="25266855"/>
<feature type="region of interest" description="Disordered" evidence="1">
    <location>
        <begin position="63"/>
        <end position="237"/>
    </location>
</feature>
<feature type="compositionally biased region" description="Basic and acidic residues" evidence="1">
    <location>
        <begin position="196"/>
        <end position="206"/>
    </location>
</feature>
<dbReference type="EMBL" id="JMSN01000047">
    <property type="protein sequence ID" value="KDN44900.1"/>
    <property type="molecule type" value="Genomic_DNA"/>
</dbReference>
<feature type="compositionally biased region" description="Polar residues" evidence="1">
    <location>
        <begin position="122"/>
        <end position="134"/>
    </location>
</feature>
<dbReference type="GO" id="GO:0009966">
    <property type="term" value="P:regulation of signal transduction"/>
    <property type="evidence" value="ECO:0007669"/>
    <property type="project" value="InterPro"/>
</dbReference>
<feature type="compositionally biased region" description="Polar residues" evidence="1">
    <location>
        <begin position="27"/>
        <end position="36"/>
    </location>
</feature>
<dbReference type="OMA" id="HLQWDEE"/>
<protein>
    <submittedName>
        <fullName evidence="2">Uncharacterized protein</fullName>
    </submittedName>
</protein>
<sequence length="296" mass="30763">MQGEEPPRLHAPPPSAAAPKPKGILKNAQSHSSGNVPTIGPAEGLQWDETNLTLHEIERENMAARMKVDEPKTPFVRGTSLGPDDIGDDSECELSYCSSPASGSVSGSRTGSRRSSAADLTKANTAANARTGSLTPAVGDASGGLGIKVPSDIGGDGDSEMAAAPPGGSRRRSSSCRSSSARPDAGEAADSTRNGLRRERDDREIVNGHGAALADGDEEAFDSSEGEEDVDEETKEKHDAFAAKRKGHYGNEAEALKAAKLLAQQDDEDDEDDDDDESSLPPLAVPPLPANINGGQ</sequence>
<dbReference type="STRING" id="1037660.A0A066W2B1"/>
<dbReference type="Gene3D" id="6.10.250.1050">
    <property type="match status" value="1"/>
</dbReference>
<evidence type="ECO:0000256" key="1">
    <source>
        <dbReference type="SAM" id="MobiDB-lite"/>
    </source>
</evidence>
<dbReference type="HOGENOM" id="CLU_075836_0_0_1"/>
<dbReference type="Pfam" id="PF04979">
    <property type="entry name" value="IPP-2"/>
    <property type="match status" value="2"/>
</dbReference>
<feature type="compositionally biased region" description="Acidic residues" evidence="1">
    <location>
        <begin position="215"/>
        <end position="233"/>
    </location>
</feature>
<gene>
    <name evidence="2" type="ORF">K437DRAFT_278550</name>
</gene>
<dbReference type="PANTHER" id="PTHR12398">
    <property type="entry name" value="PROTEIN PHOSPHATASE INHIBITOR"/>
    <property type="match status" value="1"/>
</dbReference>
<feature type="region of interest" description="Disordered" evidence="1">
    <location>
        <begin position="260"/>
        <end position="296"/>
    </location>
</feature>
<evidence type="ECO:0000313" key="2">
    <source>
        <dbReference type="EMBL" id="KDN44900.1"/>
    </source>
</evidence>
<dbReference type="PANTHER" id="PTHR12398:SF20">
    <property type="entry name" value="PROTEIN PHOSPHATASE 1 REGULATORY INHIBITOR SUBUNIT 2"/>
    <property type="match status" value="1"/>
</dbReference>
<dbReference type="InParanoid" id="A0A066W2B1"/>
<feature type="compositionally biased region" description="Low complexity" evidence="1">
    <location>
        <begin position="95"/>
        <end position="118"/>
    </location>
</feature>
<accession>A0A066W2B1</accession>
<reference evidence="2 3" key="1">
    <citation type="submission" date="2014-05" db="EMBL/GenBank/DDBJ databases">
        <title>Draft genome sequence of a rare smut relative, Tilletiaria anomala UBC 951.</title>
        <authorList>
            <consortium name="DOE Joint Genome Institute"/>
            <person name="Toome M."/>
            <person name="Kuo A."/>
            <person name="Henrissat B."/>
            <person name="Lipzen A."/>
            <person name="Tritt A."/>
            <person name="Yoshinaga Y."/>
            <person name="Zane M."/>
            <person name="Barry K."/>
            <person name="Grigoriev I.V."/>
            <person name="Spatafora J.W."/>
            <person name="Aimea M.C."/>
        </authorList>
    </citation>
    <scope>NUCLEOTIDE SEQUENCE [LARGE SCALE GENOMIC DNA]</scope>
    <source>
        <strain evidence="2 3">UBC 951</strain>
    </source>
</reference>
<comment type="caution">
    <text evidence="2">The sequence shown here is derived from an EMBL/GenBank/DDBJ whole genome shotgun (WGS) entry which is preliminary data.</text>
</comment>
<evidence type="ECO:0000313" key="3">
    <source>
        <dbReference type="Proteomes" id="UP000027361"/>
    </source>
</evidence>
<proteinExistence type="predicted"/>
<dbReference type="InterPro" id="IPR007062">
    <property type="entry name" value="PPI-2"/>
</dbReference>
<dbReference type="Proteomes" id="UP000027361">
    <property type="component" value="Unassembled WGS sequence"/>
</dbReference>
<dbReference type="OrthoDB" id="551302at2759"/>
<feature type="region of interest" description="Disordered" evidence="1">
    <location>
        <begin position="1"/>
        <end position="47"/>
    </location>
</feature>
<feature type="compositionally biased region" description="Basic and acidic residues" evidence="1">
    <location>
        <begin position="63"/>
        <end position="72"/>
    </location>
</feature>
<dbReference type="AlphaFoldDB" id="A0A066W2B1"/>
<dbReference type="GO" id="GO:0004864">
    <property type="term" value="F:protein phosphatase inhibitor activity"/>
    <property type="evidence" value="ECO:0007669"/>
    <property type="project" value="InterPro"/>
</dbReference>
<name>A0A066W2B1_TILAU</name>
<feature type="compositionally biased region" description="Acidic residues" evidence="1">
    <location>
        <begin position="265"/>
        <end position="278"/>
    </location>
</feature>
<dbReference type="RefSeq" id="XP_013242967.1">
    <property type="nucleotide sequence ID" value="XM_013387513.1"/>
</dbReference>